<evidence type="ECO:0000256" key="2">
    <source>
        <dbReference type="SAM" id="MobiDB-lite"/>
    </source>
</evidence>
<organism evidence="3 4">
    <name type="scientific">Novosphingobium aquiterrae</name>
    <dbReference type="NCBI Taxonomy" id="624388"/>
    <lineage>
        <taxon>Bacteria</taxon>
        <taxon>Pseudomonadati</taxon>
        <taxon>Pseudomonadota</taxon>
        <taxon>Alphaproteobacteria</taxon>
        <taxon>Sphingomonadales</taxon>
        <taxon>Sphingomonadaceae</taxon>
        <taxon>Novosphingobium</taxon>
    </lineage>
</organism>
<comment type="caution">
    <text evidence="3">The sequence shown here is derived from an EMBL/GenBank/DDBJ whole genome shotgun (WGS) entry which is preliminary data.</text>
</comment>
<keyword evidence="4" id="KW-1185">Reference proteome</keyword>
<name>A0ABV6PHR8_9SPHN</name>
<evidence type="ECO:0000313" key="3">
    <source>
        <dbReference type="EMBL" id="MFC0588613.1"/>
    </source>
</evidence>
<dbReference type="RefSeq" id="WP_379480109.1">
    <property type="nucleotide sequence ID" value="NZ_JBHLTL010000001.1"/>
</dbReference>
<evidence type="ECO:0000256" key="1">
    <source>
        <dbReference type="ARBA" id="ARBA00005701"/>
    </source>
</evidence>
<dbReference type="InterPro" id="IPR012875">
    <property type="entry name" value="SDHF4"/>
</dbReference>
<gene>
    <name evidence="3" type="ORF">ACFFF7_04245</name>
</gene>
<accession>A0ABV6PHR8</accession>
<feature type="region of interest" description="Disordered" evidence="2">
    <location>
        <begin position="1"/>
        <end position="43"/>
    </location>
</feature>
<reference evidence="3 4" key="1">
    <citation type="submission" date="2024-09" db="EMBL/GenBank/DDBJ databases">
        <authorList>
            <person name="Sun Q."/>
            <person name="Mori K."/>
        </authorList>
    </citation>
    <scope>NUCLEOTIDE SEQUENCE [LARGE SCALE GENOMIC DNA]</scope>
    <source>
        <strain evidence="3 4">NCAIM B.02537</strain>
    </source>
</reference>
<dbReference type="Proteomes" id="UP001589943">
    <property type="component" value="Unassembled WGS sequence"/>
</dbReference>
<protein>
    <submittedName>
        <fullName evidence="3">DUF1674 domain-containing protein</fullName>
    </submittedName>
</protein>
<proteinExistence type="inferred from homology"/>
<sequence length="55" mass="6096">MTKRATQRPEPFEKPSYWSNAPAPKPAPAKPEPDPDGLSPTRYGDWVRAGIAVDF</sequence>
<dbReference type="Pfam" id="PF07896">
    <property type="entry name" value="DUF1674"/>
    <property type="match status" value="1"/>
</dbReference>
<comment type="similarity">
    <text evidence="1">Belongs to the SDHAF4 family.</text>
</comment>
<evidence type="ECO:0000313" key="4">
    <source>
        <dbReference type="Proteomes" id="UP001589943"/>
    </source>
</evidence>
<dbReference type="EMBL" id="JBHLTL010000001">
    <property type="protein sequence ID" value="MFC0588613.1"/>
    <property type="molecule type" value="Genomic_DNA"/>
</dbReference>